<keyword evidence="3" id="KW-1185">Reference proteome</keyword>
<dbReference type="EMBL" id="OZ034818">
    <property type="protein sequence ID" value="CAL1387388.1"/>
    <property type="molecule type" value="Genomic_DNA"/>
</dbReference>
<sequence length="188" mass="21719">MIEKRKEHDKFKVVDSGKRPLENTVEEVLEQLKTEVVEDQVENTEAKMEMDEQPLEKDQVEPKVENTREKCEEDHEEKNRFEAVENETEKTVETPNEEVWEPVLESTVTMVIHYTVPDTTYEDIMQIAHEATTAANAVEEYPPTREEVLQTTTHDVVEPLDQLAEMGMLPTDEELVEAACKSAERSQM</sequence>
<protein>
    <submittedName>
        <fullName evidence="2">Uncharacterized protein</fullName>
    </submittedName>
</protein>
<reference evidence="2 3" key="1">
    <citation type="submission" date="2024-04" db="EMBL/GenBank/DDBJ databases">
        <authorList>
            <person name="Fracassetti M."/>
        </authorList>
    </citation>
    <scope>NUCLEOTIDE SEQUENCE [LARGE SCALE GENOMIC DNA]</scope>
</reference>
<gene>
    <name evidence="2" type="ORF">LTRI10_LOCUS28379</name>
</gene>
<evidence type="ECO:0000313" key="3">
    <source>
        <dbReference type="Proteomes" id="UP001497516"/>
    </source>
</evidence>
<organism evidence="2 3">
    <name type="scientific">Linum trigynum</name>
    <dbReference type="NCBI Taxonomy" id="586398"/>
    <lineage>
        <taxon>Eukaryota</taxon>
        <taxon>Viridiplantae</taxon>
        <taxon>Streptophyta</taxon>
        <taxon>Embryophyta</taxon>
        <taxon>Tracheophyta</taxon>
        <taxon>Spermatophyta</taxon>
        <taxon>Magnoliopsida</taxon>
        <taxon>eudicotyledons</taxon>
        <taxon>Gunneridae</taxon>
        <taxon>Pentapetalae</taxon>
        <taxon>rosids</taxon>
        <taxon>fabids</taxon>
        <taxon>Malpighiales</taxon>
        <taxon>Linaceae</taxon>
        <taxon>Linum</taxon>
    </lineage>
</organism>
<evidence type="ECO:0000313" key="2">
    <source>
        <dbReference type="EMBL" id="CAL1387388.1"/>
    </source>
</evidence>
<evidence type="ECO:0000256" key="1">
    <source>
        <dbReference type="SAM" id="MobiDB-lite"/>
    </source>
</evidence>
<feature type="region of interest" description="Disordered" evidence="1">
    <location>
        <begin position="44"/>
        <end position="96"/>
    </location>
</feature>
<feature type="compositionally biased region" description="Basic and acidic residues" evidence="1">
    <location>
        <begin position="44"/>
        <end position="92"/>
    </location>
</feature>
<dbReference type="AlphaFoldDB" id="A0AAV2ENW6"/>
<name>A0AAV2ENW6_9ROSI</name>
<accession>A0AAV2ENW6</accession>
<dbReference type="Proteomes" id="UP001497516">
    <property type="component" value="Chromosome 5"/>
</dbReference>
<proteinExistence type="predicted"/>